<dbReference type="EMBL" id="CP104557">
    <property type="protein sequence ID" value="UXH40087.1"/>
    <property type="molecule type" value="Genomic_DNA"/>
</dbReference>
<evidence type="ECO:0000313" key="2">
    <source>
        <dbReference type="Proteomes" id="UP001064504"/>
    </source>
</evidence>
<evidence type="ECO:0000313" key="1">
    <source>
        <dbReference type="EMBL" id="UXH40087.1"/>
    </source>
</evidence>
<name>A0ABY6AM19_9PSED</name>
<dbReference type="RefSeq" id="WP_261744478.1">
    <property type="nucleotide sequence ID" value="NZ_CP104557.1"/>
</dbReference>
<sequence length="362" mass="38581">MTMTIRRNRMYTDLLRGTYRTIWGNWGLNPAIRPGAVGIIDPDSGDFKLVADCLPGVEISKNQQSRKWDFKSTGVTCKSINANVGGTILDPSTGAEVKPEAALEWTFDKENSMTSEFAIAGEHAISNLTVLDDQYDWLLEQARKMNMATSAGISEGFGVVTSVIYASSGLNAVAKKSKASFTVAGSASGLNRLLGEQGISGKGKASYVFTSNSSEVETHTLPARSGEVATDPLPIAYTFSSYAGGRVLIPSWVGKVGVLNLLVNSKASAFTTYTTKVTLSYKTPTGPVEDSRTVIGGSSASFGEIPLTATEMVLTAEFINIGSNTRKSIKWNTPASQWLGGTRTVNLTGTWPSAPDMTEVSN</sequence>
<reference evidence="1" key="1">
    <citation type="submission" date="2022-09" db="EMBL/GenBank/DDBJ databases">
        <title>Complete genome sequence of Pseudomonas promysalinigenes strain RL-WG26, a newly isolated PGPR with the potential for plant salinity stress alleviation.</title>
        <authorList>
            <person name="Ren L."/>
            <person name="Wang G."/>
            <person name="Hu H."/>
        </authorList>
    </citation>
    <scope>NUCLEOTIDE SEQUENCE</scope>
    <source>
        <strain evidence="1">RL-WG26</strain>
    </source>
</reference>
<keyword evidence="2" id="KW-1185">Reference proteome</keyword>
<dbReference type="Proteomes" id="UP001064504">
    <property type="component" value="Chromosome"/>
</dbReference>
<gene>
    <name evidence="1" type="ORF">N5C08_00540</name>
</gene>
<accession>A0ABY6AM19</accession>
<organism evidence="1 2">
    <name type="scientific">Pseudomonas promysalinigenes</name>
    <dbReference type="NCBI Taxonomy" id="485898"/>
    <lineage>
        <taxon>Bacteria</taxon>
        <taxon>Pseudomonadati</taxon>
        <taxon>Pseudomonadota</taxon>
        <taxon>Gammaproteobacteria</taxon>
        <taxon>Pseudomonadales</taxon>
        <taxon>Pseudomonadaceae</taxon>
        <taxon>Pseudomonas</taxon>
    </lineage>
</organism>
<protein>
    <submittedName>
        <fullName evidence="1">Uncharacterized protein</fullName>
    </submittedName>
</protein>
<proteinExistence type="predicted"/>